<dbReference type="STRING" id="1798404.A3B92_02400"/>
<gene>
    <name evidence="2" type="ORF">A3B92_02400</name>
</gene>
<organism evidence="2 3">
    <name type="scientific">Candidatus Harrisonbacteria bacterium RIFCSPHIGHO2_02_FULL_42_16</name>
    <dbReference type="NCBI Taxonomy" id="1798404"/>
    <lineage>
        <taxon>Bacteria</taxon>
        <taxon>Candidatus Harrisoniibacteriota</taxon>
    </lineage>
</organism>
<protein>
    <submittedName>
        <fullName evidence="2">Uncharacterized protein</fullName>
    </submittedName>
</protein>
<evidence type="ECO:0000313" key="2">
    <source>
        <dbReference type="EMBL" id="OGY63942.1"/>
    </source>
</evidence>
<accession>A0A1G1ZH98</accession>
<feature type="compositionally biased region" description="Basic residues" evidence="1">
    <location>
        <begin position="55"/>
        <end position="69"/>
    </location>
</feature>
<name>A0A1G1ZH98_9BACT</name>
<dbReference type="AlphaFoldDB" id="A0A1G1ZH98"/>
<evidence type="ECO:0000313" key="3">
    <source>
        <dbReference type="Proteomes" id="UP000177960"/>
    </source>
</evidence>
<sequence length="277" mass="31696">MYFVPQYLRHFALSLSKGEEIPLAPTCPPKLQRRRVTISNFSLAANSFMKIPNSKNKKEKGPVRKIRKGPGRETRWPRLVGLNDDDLLGPAHHLRRFRDRILELVRALRDRLHLELLAVLGDLLGEPLHVVLAVHAGSVHCHQLRELLQQVGLALVARPGKLVCEQVVAGHEVQDVVHAVHVARRDEPTRGDAQHIAEMELLRLHRFTSLRYWITATLSPRSSLNYVFSTIFKLSILRHKSQEAASAVPWECLKNFSFLLLQNKVRADVFLRVLLRF</sequence>
<dbReference type="Proteomes" id="UP000177960">
    <property type="component" value="Unassembled WGS sequence"/>
</dbReference>
<proteinExistence type="predicted"/>
<comment type="caution">
    <text evidence="2">The sequence shown here is derived from an EMBL/GenBank/DDBJ whole genome shotgun (WGS) entry which is preliminary data.</text>
</comment>
<reference evidence="2 3" key="1">
    <citation type="journal article" date="2016" name="Nat. Commun.">
        <title>Thousands of microbial genomes shed light on interconnected biogeochemical processes in an aquifer system.</title>
        <authorList>
            <person name="Anantharaman K."/>
            <person name="Brown C.T."/>
            <person name="Hug L.A."/>
            <person name="Sharon I."/>
            <person name="Castelle C.J."/>
            <person name="Probst A.J."/>
            <person name="Thomas B.C."/>
            <person name="Singh A."/>
            <person name="Wilkins M.J."/>
            <person name="Karaoz U."/>
            <person name="Brodie E.L."/>
            <person name="Williams K.H."/>
            <person name="Hubbard S.S."/>
            <person name="Banfield J.F."/>
        </authorList>
    </citation>
    <scope>NUCLEOTIDE SEQUENCE [LARGE SCALE GENOMIC DNA]</scope>
</reference>
<dbReference type="EMBL" id="MHJG01000013">
    <property type="protein sequence ID" value="OGY63942.1"/>
    <property type="molecule type" value="Genomic_DNA"/>
</dbReference>
<evidence type="ECO:0000256" key="1">
    <source>
        <dbReference type="SAM" id="MobiDB-lite"/>
    </source>
</evidence>
<feature type="region of interest" description="Disordered" evidence="1">
    <location>
        <begin position="52"/>
        <end position="71"/>
    </location>
</feature>